<dbReference type="Pfam" id="PF02926">
    <property type="entry name" value="THUMP"/>
    <property type="match status" value="1"/>
</dbReference>
<dbReference type="Gene3D" id="3.40.50.150">
    <property type="entry name" value="Vaccinia Virus protein VP39"/>
    <property type="match status" value="1"/>
</dbReference>
<organism evidence="7 8">
    <name type="scientific">Durusdinium trenchii</name>
    <dbReference type="NCBI Taxonomy" id="1381693"/>
    <lineage>
        <taxon>Eukaryota</taxon>
        <taxon>Sar</taxon>
        <taxon>Alveolata</taxon>
        <taxon>Dinophyceae</taxon>
        <taxon>Suessiales</taxon>
        <taxon>Symbiodiniaceae</taxon>
        <taxon>Durusdinium</taxon>
    </lineage>
</organism>
<keyword evidence="3" id="KW-0489">Methyltransferase</keyword>
<name>A0ABP0IUI8_9DINO</name>
<evidence type="ECO:0000313" key="7">
    <source>
        <dbReference type="EMBL" id="CAK9005753.1"/>
    </source>
</evidence>
<evidence type="ECO:0000259" key="6">
    <source>
        <dbReference type="SMART" id="SM00981"/>
    </source>
</evidence>
<dbReference type="Pfam" id="PF01170">
    <property type="entry name" value="UPF0020"/>
    <property type="match status" value="1"/>
</dbReference>
<keyword evidence="8" id="KW-1185">Reference proteome</keyword>
<dbReference type="Proteomes" id="UP001642464">
    <property type="component" value="Unassembled WGS sequence"/>
</dbReference>
<dbReference type="SMART" id="SM00981">
    <property type="entry name" value="THUMP"/>
    <property type="match status" value="1"/>
</dbReference>
<accession>A0ABP0IUI8</accession>
<dbReference type="PANTHER" id="PTHR14911">
    <property type="entry name" value="THUMP DOMAIN-CONTAINING"/>
    <property type="match status" value="1"/>
</dbReference>
<dbReference type="SUPFAM" id="SSF53335">
    <property type="entry name" value="S-adenosyl-L-methionine-dependent methyltransferases"/>
    <property type="match status" value="1"/>
</dbReference>
<evidence type="ECO:0000313" key="8">
    <source>
        <dbReference type="Proteomes" id="UP001642464"/>
    </source>
</evidence>
<gene>
    <name evidence="7" type="ORF">SCF082_LOCUS8726</name>
</gene>
<dbReference type="InterPro" id="IPR029063">
    <property type="entry name" value="SAM-dependent_MTases_sf"/>
</dbReference>
<dbReference type="PROSITE" id="PS01261">
    <property type="entry name" value="UPF0020"/>
    <property type="match status" value="1"/>
</dbReference>
<dbReference type="InterPro" id="IPR053943">
    <property type="entry name" value="RlmKL-like_Mtase_CS"/>
</dbReference>
<evidence type="ECO:0000256" key="3">
    <source>
        <dbReference type="ARBA" id="ARBA00022603"/>
    </source>
</evidence>
<dbReference type="EMBL" id="CAXAMM010005014">
    <property type="protein sequence ID" value="CAK9005753.1"/>
    <property type="molecule type" value="Genomic_DNA"/>
</dbReference>
<dbReference type="InterPro" id="IPR004114">
    <property type="entry name" value="THUMP_dom"/>
</dbReference>
<reference evidence="7 8" key="1">
    <citation type="submission" date="2024-02" db="EMBL/GenBank/DDBJ databases">
        <authorList>
            <person name="Chen Y."/>
            <person name="Shah S."/>
            <person name="Dougan E. K."/>
            <person name="Thang M."/>
            <person name="Chan C."/>
        </authorList>
    </citation>
    <scope>NUCLEOTIDE SEQUENCE [LARGE SCALE GENOMIC DNA]</scope>
</reference>
<dbReference type="InterPro" id="IPR000241">
    <property type="entry name" value="RlmKL-like_Mtase"/>
</dbReference>
<feature type="domain" description="THUMP" evidence="6">
    <location>
        <begin position="79"/>
        <end position="182"/>
    </location>
</feature>
<keyword evidence="5" id="KW-0819">tRNA processing</keyword>
<proteinExistence type="predicted"/>
<dbReference type="PANTHER" id="PTHR14911:SF1">
    <property type="entry name" value="THUMP DOMAIN-CONTAINING PROTEIN 2"/>
    <property type="match status" value="1"/>
</dbReference>
<evidence type="ECO:0000256" key="4">
    <source>
        <dbReference type="ARBA" id="ARBA00022679"/>
    </source>
</evidence>
<sequence>MEHDLDDGRQDFLLTIGPGGPAMHRFVQEELQATLDVEHVERFGQARFFFSASIHPIERFFRLRSPEKLYAVVLRQNALELPPWPDEREAAEEQLARQVASRGAWTDALRAWQRFGREGVQSFRVTAKRAGKLAAHLSSNGIAEFVGEALAEAMGWTVDLHDYDLEVMIHLNDEHLIACLPLLERSCQQAQLPFPGLSQPVAWAMARTVEPSPGDLVLDPMCGSGILLLEAAQCWPGAFYLGLDDDPKQLERSRKNSAVLEAAPCASLSFGRSDARRLPLKSSSVDAVLCDLPFGKQYGSEEDNLALYPAVLAEFWRVLRLGTGRAALLTNQANSKTLIQAMAGRWHVECQRKVLLGNMEALLFLATPVETDGASSGYPAKHAKQGCRLPWEDATGRRQWSAMKATLRPPLRLVTGGKKCRRGEDETEKTPAELRTLASGFVRGATGYTTRGATLGLRFLTAAVQVRRTLLSKSPRGSYGPSTWKAEPLSQVESCYDAAFCNCKAFGLDAPTALRRGSEEAPGGVRETRGPYRKELALDLAVRLGLEVCTTLSRLGRS</sequence>
<comment type="caution">
    <text evidence="7">The sequence shown here is derived from an EMBL/GenBank/DDBJ whole genome shotgun (WGS) entry which is preliminary data.</text>
</comment>
<evidence type="ECO:0000256" key="2">
    <source>
        <dbReference type="ARBA" id="ARBA00022490"/>
    </source>
</evidence>
<dbReference type="SUPFAM" id="SSF143437">
    <property type="entry name" value="THUMP domain-like"/>
    <property type="match status" value="1"/>
</dbReference>
<protein>
    <submittedName>
        <fullName evidence="7">THUMP domain-containing protein 3 (GtROSA26asSor)</fullName>
    </submittedName>
</protein>
<keyword evidence="2" id="KW-0963">Cytoplasm</keyword>
<dbReference type="Gene3D" id="3.30.2130.30">
    <property type="match status" value="1"/>
</dbReference>
<evidence type="ECO:0000256" key="1">
    <source>
        <dbReference type="ARBA" id="ARBA00004496"/>
    </source>
</evidence>
<keyword evidence="4" id="KW-0808">Transferase</keyword>
<evidence type="ECO:0000256" key="5">
    <source>
        <dbReference type="ARBA" id="ARBA00022694"/>
    </source>
</evidence>
<dbReference type="CDD" id="cd02440">
    <property type="entry name" value="AdoMet_MTases"/>
    <property type="match status" value="1"/>
</dbReference>
<comment type="subcellular location">
    <subcellularLocation>
        <location evidence="1">Cytoplasm</location>
    </subcellularLocation>
</comment>